<proteinExistence type="inferred from homology"/>
<reference evidence="7" key="1">
    <citation type="submission" date="2020-05" db="EMBL/GenBank/DDBJ databases">
        <title>Mycena genomes resolve the evolution of fungal bioluminescence.</title>
        <authorList>
            <person name="Tsai I.J."/>
        </authorList>
    </citation>
    <scope>NUCLEOTIDE SEQUENCE</scope>
    <source>
        <strain evidence="7">160909Yilan</strain>
    </source>
</reference>
<protein>
    <recommendedName>
        <fullName evidence="3">beta-glucosidase</fullName>
        <ecNumber evidence="3">3.2.1.21</ecNumber>
    </recommendedName>
</protein>
<dbReference type="InterPro" id="IPR036881">
    <property type="entry name" value="Glyco_hydro_3_C_sf"/>
</dbReference>
<evidence type="ECO:0000256" key="5">
    <source>
        <dbReference type="ARBA" id="ARBA00023295"/>
    </source>
</evidence>
<dbReference type="PANTHER" id="PTHR42715:SF27">
    <property type="entry name" value="BETA-GLUCOSIDASE-RELATED"/>
    <property type="match status" value="1"/>
</dbReference>
<accession>A0A8H6ZH68</accession>
<comment type="catalytic activity">
    <reaction evidence="1">
        <text>Hydrolysis of terminal, non-reducing beta-D-glucosyl residues with release of beta-D-glucose.</text>
        <dbReference type="EC" id="3.2.1.21"/>
    </reaction>
</comment>
<dbReference type="Gene3D" id="2.60.120.260">
    <property type="entry name" value="Galactose-binding domain-like"/>
    <property type="match status" value="1"/>
</dbReference>
<dbReference type="InterPro" id="IPR002772">
    <property type="entry name" value="Glyco_hydro_3_C"/>
</dbReference>
<dbReference type="Gene3D" id="2.60.40.10">
    <property type="entry name" value="Immunoglobulins"/>
    <property type="match status" value="2"/>
</dbReference>
<evidence type="ECO:0000256" key="2">
    <source>
        <dbReference type="ARBA" id="ARBA00005336"/>
    </source>
</evidence>
<name>A0A8H6ZH68_9AGAR</name>
<evidence type="ECO:0000256" key="1">
    <source>
        <dbReference type="ARBA" id="ARBA00000448"/>
    </source>
</evidence>
<dbReference type="SUPFAM" id="SSF52279">
    <property type="entry name" value="Beta-D-glucan exohydrolase, C-terminal domain"/>
    <property type="match status" value="1"/>
</dbReference>
<dbReference type="InterPro" id="IPR017853">
    <property type="entry name" value="GH"/>
</dbReference>
<dbReference type="EMBL" id="JACAZH010000001">
    <property type="protein sequence ID" value="KAF7377474.1"/>
    <property type="molecule type" value="Genomic_DNA"/>
</dbReference>
<dbReference type="PRINTS" id="PR00133">
    <property type="entry name" value="GLHYDRLASE3"/>
</dbReference>
<dbReference type="EC" id="3.2.1.21" evidence="3"/>
<dbReference type="InterPro" id="IPR037524">
    <property type="entry name" value="PA14/GLEYA"/>
</dbReference>
<dbReference type="GO" id="GO:0008422">
    <property type="term" value="F:beta-glucosidase activity"/>
    <property type="evidence" value="ECO:0007669"/>
    <property type="project" value="UniProtKB-EC"/>
</dbReference>
<comment type="caution">
    <text evidence="7">The sequence shown here is derived from an EMBL/GenBank/DDBJ whole genome shotgun (WGS) entry which is preliminary data.</text>
</comment>
<dbReference type="InterPro" id="IPR026891">
    <property type="entry name" value="Fn3-like"/>
</dbReference>
<organism evidence="7 8">
    <name type="scientific">Mycena sanguinolenta</name>
    <dbReference type="NCBI Taxonomy" id="230812"/>
    <lineage>
        <taxon>Eukaryota</taxon>
        <taxon>Fungi</taxon>
        <taxon>Dikarya</taxon>
        <taxon>Basidiomycota</taxon>
        <taxon>Agaricomycotina</taxon>
        <taxon>Agaricomycetes</taxon>
        <taxon>Agaricomycetidae</taxon>
        <taxon>Agaricales</taxon>
        <taxon>Marasmiineae</taxon>
        <taxon>Mycenaceae</taxon>
        <taxon>Mycena</taxon>
    </lineage>
</organism>
<dbReference type="Gene3D" id="3.40.50.1700">
    <property type="entry name" value="Glycoside hydrolase family 3 C-terminal domain"/>
    <property type="match status" value="1"/>
</dbReference>
<dbReference type="InterPro" id="IPR001764">
    <property type="entry name" value="Glyco_hydro_3_N"/>
</dbReference>
<dbReference type="PANTHER" id="PTHR42715">
    <property type="entry name" value="BETA-GLUCOSIDASE"/>
    <property type="match status" value="1"/>
</dbReference>
<dbReference type="InterPro" id="IPR013783">
    <property type="entry name" value="Ig-like_fold"/>
</dbReference>
<dbReference type="InterPro" id="IPR011658">
    <property type="entry name" value="PA14_dom"/>
</dbReference>
<gene>
    <name evidence="7" type="ORF">MSAN_00169300</name>
</gene>
<evidence type="ECO:0000313" key="8">
    <source>
        <dbReference type="Proteomes" id="UP000623467"/>
    </source>
</evidence>
<dbReference type="Pfam" id="PF00933">
    <property type="entry name" value="Glyco_hydro_3"/>
    <property type="match status" value="1"/>
</dbReference>
<dbReference type="SUPFAM" id="SSF51445">
    <property type="entry name" value="(Trans)glycosidases"/>
    <property type="match status" value="1"/>
</dbReference>
<keyword evidence="8" id="KW-1185">Reference proteome</keyword>
<dbReference type="SMART" id="SM00758">
    <property type="entry name" value="PA14"/>
    <property type="match status" value="1"/>
</dbReference>
<dbReference type="PROSITE" id="PS51820">
    <property type="entry name" value="PA14"/>
    <property type="match status" value="1"/>
</dbReference>
<evidence type="ECO:0000256" key="4">
    <source>
        <dbReference type="ARBA" id="ARBA00022801"/>
    </source>
</evidence>
<evidence type="ECO:0000313" key="7">
    <source>
        <dbReference type="EMBL" id="KAF7377474.1"/>
    </source>
</evidence>
<dbReference type="Pfam" id="PF14310">
    <property type="entry name" value="Fn3-like"/>
    <property type="match status" value="1"/>
</dbReference>
<sequence>MSDFSDVEPSNYIRWIIRVAFYPRLSPQYFKTSSSNKASFFKSTMAPSDFARANIPEIVDQLTTDESIQLIAGVGFWKTHAVERLGIPAIKVSDGPNGVRGNHFVNGTPAKCLPAATALGATWDPKLIYEVGLKLLAPEAKLRAASVILAPTCNIQRNPLGGRSFESFSEDPYLSGLIAASYVNGVQDGGIGTAIKHFVGNDKENDRMAYDSLISERALREVYLMPFMLAQKLAQPWSYMTAYNRVNGTHLSENPAILQSILRDEWKFEGMVSCIFDSLLLANYRLALMSDWFGTYSVDLSIKAGLDLEMPGVNKWRSLDLVNRSIQSRKVTKRVIKQRATKVLELVQKCAAGAPEVLDGDGEERTLESDADKDLMRRVAAQSIVLLKNEGGLLPLQPKNLKKIAVIGGNAKAIVLSGGGSAALKASYFVSPYQGIVDALATNPEVEITYSEGARAYLTSPSLDYELFTEDGKRGWMGSWHSHVDDDSMTALDEPLRVDYFDETRIFISTSAPSALTKRWTLKLRGQLLPREKDTPFEFGLISAGRARLYVDGELLIDNWTRQRRGDAFFGSGSEEEHGVFNLKAGVRHKVCVEFCNVRGPADGDEDEAVMDSNPGVRLGGAEVVGSDDLLAEAVALAKEADAVIAIVGLNGDWETEGNDRTTLALPGRTDELVEKLAAANPKTVVVTESGSSILMPWADKVPSMVHAWYLGNATGQAIADVLFGQQNPGGKLSLTFPNAEEDVPSFGHFHSENGKASSLRGGFGYKHYQHRKIKPLFAFGHGLSYTTFDFSNLKLSKPTESADDFNLTVSLQITNTGPVTGSEGFAKVNLEPGKSETVEVQLDKYAVSYWDDRFTTWTAEKGEYLVRAGPSSDLLSLEATFVVEKGFEWRGDLDMSYLGNGSWYTVNFGKRWHI</sequence>
<dbReference type="OrthoDB" id="47059at2759"/>
<dbReference type="SMART" id="SM01217">
    <property type="entry name" value="Fn3_like"/>
    <property type="match status" value="1"/>
</dbReference>
<keyword evidence="5" id="KW-0326">Glycosidase</keyword>
<dbReference type="Gene3D" id="3.20.20.300">
    <property type="entry name" value="Glycoside hydrolase, family 3, N-terminal domain"/>
    <property type="match status" value="1"/>
</dbReference>
<comment type="similarity">
    <text evidence="2">Belongs to the glycosyl hydrolase 3 family.</text>
</comment>
<dbReference type="GO" id="GO:0009251">
    <property type="term" value="P:glucan catabolic process"/>
    <property type="evidence" value="ECO:0007669"/>
    <property type="project" value="TreeGrafter"/>
</dbReference>
<dbReference type="AlphaFoldDB" id="A0A8H6ZH68"/>
<dbReference type="Pfam" id="PF01915">
    <property type="entry name" value="Glyco_hydro_3_C"/>
    <property type="match status" value="1"/>
</dbReference>
<dbReference type="InterPro" id="IPR050288">
    <property type="entry name" value="Cellulose_deg_GH3"/>
</dbReference>
<dbReference type="InterPro" id="IPR036962">
    <property type="entry name" value="Glyco_hydro_3_N_sf"/>
</dbReference>
<evidence type="ECO:0000256" key="3">
    <source>
        <dbReference type="ARBA" id="ARBA00012744"/>
    </source>
</evidence>
<dbReference type="Pfam" id="PF07691">
    <property type="entry name" value="PA14"/>
    <property type="match status" value="1"/>
</dbReference>
<keyword evidence="4 7" id="KW-0378">Hydrolase</keyword>
<dbReference type="Proteomes" id="UP000623467">
    <property type="component" value="Unassembled WGS sequence"/>
</dbReference>
<evidence type="ECO:0000259" key="6">
    <source>
        <dbReference type="PROSITE" id="PS51820"/>
    </source>
</evidence>
<feature type="domain" description="PA14" evidence="6">
    <location>
        <begin position="471"/>
        <end position="635"/>
    </location>
</feature>